<dbReference type="Gene3D" id="3.40.50.10190">
    <property type="entry name" value="BRCT domain"/>
    <property type="match status" value="1"/>
</dbReference>
<keyword evidence="5" id="KW-0520">NAD</keyword>
<dbReference type="SUPFAM" id="SSF47781">
    <property type="entry name" value="RuvA domain 2-like"/>
    <property type="match status" value="1"/>
</dbReference>
<keyword evidence="3" id="KW-0235">DNA replication</keyword>
<dbReference type="EMBL" id="JACCHU010000001">
    <property type="protein sequence ID" value="NYT52421.1"/>
    <property type="molecule type" value="Genomic_DNA"/>
</dbReference>
<dbReference type="Gene3D" id="1.10.150.20">
    <property type="entry name" value="5' to 3' exonuclease, C-terminal subdomain"/>
    <property type="match status" value="1"/>
</dbReference>
<keyword evidence="2 8" id="KW-0436">Ligase</keyword>
<evidence type="ECO:0000256" key="3">
    <source>
        <dbReference type="ARBA" id="ARBA00022705"/>
    </source>
</evidence>
<comment type="caution">
    <text evidence="8">The sequence shown here is derived from an EMBL/GenBank/DDBJ whole genome shotgun (WGS) entry which is preliminary data.</text>
</comment>
<dbReference type="PIRSF" id="PIRSF001604">
    <property type="entry name" value="LigA"/>
    <property type="match status" value="1"/>
</dbReference>
<name>A0A853GD20_9GAMM</name>
<dbReference type="Pfam" id="PF14520">
    <property type="entry name" value="HHH_5"/>
    <property type="match status" value="1"/>
</dbReference>
<dbReference type="InterPro" id="IPR036420">
    <property type="entry name" value="BRCT_dom_sf"/>
</dbReference>
<evidence type="ECO:0000256" key="4">
    <source>
        <dbReference type="ARBA" id="ARBA00022763"/>
    </source>
</evidence>
<accession>A0A853GD20</accession>
<sequence length="634" mass="71853">MLSQNIIDKVIRQDILVDDLLDEELALFCQTANLAYRSGKPIISDEDYDFIYLSTLKNKEPNNPLLKFIEPEGRAFAEEKVLLPELMLSIDKAYSWNEISKWIKRLEKSAMLIGLDLNTIQIKATPKLDGFAGFDDGNRLYTRGDGKKGSDISRVFKRGLCVFKDSERGLGAGEIVVKKSYFEKYLAHSFEYPRNFQSSLIKEKALDEQAQKAIIDKGALFVPFIKLPIWSGSVTELVAKFEEIVTRVLVMVDFDVDGVVFEVINIDLKTEMGANRKFHRWQIAFKENKDIVQVKVLSVIPQVGRSGKITPVAEVEPTLLSGATIVRVTGHHYGLVKEQGLGIGSVVELTRSGLVIPKIISVLKPMPVDIPDKCPSCSRRLVWESDFLVCVNHKNCPAQIIGRIAYFFKVLANNDGFGIATIEKLYAHNIRSVSQIYTLNIEHLMVIGFGKKTSVNLISQLSRSISEKIEDWRFLSAFAIHRMGLGNCENLLKSYRLNDIFDLTLEQITNIDGFAEPTAKVIIQGLASIVDEYNQIYQYNFNLDTTVFTKDLQTLMHELFDKRIVFTGKMSLPRHEMKKHAKLVGIKVLTTISTRIDYLVIGRRVRKKKIQDAEKLGVVLMTEIDYLSKIIMQQ</sequence>
<evidence type="ECO:0000313" key="9">
    <source>
        <dbReference type="Proteomes" id="UP000525329"/>
    </source>
</evidence>
<comment type="function">
    <text evidence="1">DNA ligase that catalyzes the formation of phosphodiester linkages between 5'-phosphoryl and 3'-hydroxyl groups in double-stranded DNA using NAD as a coenzyme and as the energy source for the reaction. It is essential for DNA replication and repair of damaged DNA.</text>
</comment>
<organism evidence="8 9">
    <name type="scientific">Candidatus Vesicomyosocius endoextente</name>
    <dbReference type="NCBI Taxonomy" id="2738853"/>
    <lineage>
        <taxon>Bacteria</taxon>
        <taxon>Pseudomonadati</taxon>
        <taxon>Pseudomonadota</taxon>
        <taxon>Gammaproteobacteria</taxon>
        <taxon>Candidatus Pseudothioglobaceae</taxon>
        <taxon>Candidatus Vesicomyidisocius</taxon>
    </lineage>
</organism>
<evidence type="ECO:0000256" key="5">
    <source>
        <dbReference type="ARBA" id="ARBA00023027"/>
    </source>
</evidence>
<dbReference type="Pfam" id="PF03120">
    <property type="entry name" value="OB_DNA_ligase"/>
    <property type="match status" value="1"/>
</dbReference>
<dbReference type="Gene3D" id="3.30.1490.70">
    <property type="match status" value="1"/>
</dbReference>
<dbReference type="InterPro" id="IPR012340">
    <property type="entry name" value="NA-bd_OB-fold"/>
</dbReference>
<evidence type="ECO:0000256" key="6">
    <source>
        <dbReference type="ARBA" id="ARBA00023204"/>
    </source>
</evidence>
<dbReference type="GO" id="GO:0006281">
    <property type="term" value="P:DNA repair"/>
    <property type="evidence" value="ECO:0007669"/>
    <property type="project" value="UniProtKB-KW"/>
</dbReference>
<dbReference type="Proteomes" id="UP000525329">
    <property type="component" value="Unassembled WGS sequence"/>
</dbReference>
<protein>
    <submittedName>
        <fullName evidence="8">DNA ligase</fullName>
    </submittedName>
</protein>
<keyword evidence="6" id="KW-0234">DNA repair</keyword>
<dbReference type="InterPro" id="IPR004150">
    <property type="entry name" value="NAD_DNA_ligase_OB"/>
</dbReference>
<feature type="domain" description="NAD-dependent DNA ligase N-terminal" evidence="7">
    <location>
        <begin position="20"/>
        <end position="412"/>
    </location>
</feature>
<evidence type="ECO:0000256" key="1">
    <source>
        <dbReference type="ARBA" id="ARBA00004067"/>
    </source>
</evidence>
<reference evidence="8 9" key="1">
    <citation type="submission" date="2020-05" db="EMBL/GenBank/DDBJ databases">
        <title>Horizontal transmission and recombination maintain forever young bacterial symbiont genomes.</title>
        <authorList>
            <person name="Russell S.L."/>
            <person name="Pepper-Tunick E."/>
            <person name="Svedberg J."/>
            <person name="Byrne A."/>
            <person name="Ruelas Castillo J."/>
            <person name="Vollmers C."/>
            <person name="Beinart R.A."/>
            <person name="Corbett-Detig R."/>
        </authorList>
    </citation>
    <scope>NUCLEOTIDE SEQUENCE [LARGE SCALE GENOMIC DNA]</scope>
    <source>
        <strain evidence="8">Monterey_2004</strain>
    </source>
</reference>
<evidence type="ECO:0000259" key="7">
    <source>
        <dbReference type="SMART" id="SM00532"/>
    </source>
</evidence>
<gene>
    <name evidence="8" type="ORF">H0A74_02455</name>
</gene>
<dbReference type="SUPFAM" id="SSF56091">
    <property type="entry name" value="DNA ligase/mRNA capping enzyme, catalytic domain"/>
    <property type="match status" value="1"/>
</dbReference>
<dbReference type="InterPro" id="IPR013840">
    <property type="entry name" value="DNAligase_N"/>
</dbReference>
<dbReference type="GO" id="GO:0003911">
    <property type="term" value="F:DNA ligase (NAD+) activity"/>
    <property type="evidence" value="ECO:0007669"/>
    <property type="project" value="InterPro"/>
</dbReference>
<evidence type="ECO:0000256" key="2">
    <source>
        <dbReference type="ARBA" id="ARBA00022598"/>
    </source>
</evidence>
<dbReference type="GO" id="GO:0006260">
    <property type="term" value="P:DNA replication"/>
    <property type="evidence" value="ECO:0007669"/>
    <property type="project" value="UniProtKB-KW"/>
</dbReference>
<evidence type="ECO:0000313" key="8">
    <source>
        <dbReference type="EMBL" id="NYT52421.1"/>
    </source>
</evidence>
<keyword evidence="4" id="KW-0227">DNA damage</keyword>
<dbReference type="SUPFAM" id="SSF50249">
    <property type="entry name" value="Nucleic acid-binding proteins"/>
    <property type="match status" value="1"/>
</dbReference>
<dbReference type="Gene3D" id="2.40.50.140">
    <property type="entry name" value="Nucleic acid-binding proteins"/>
    <property type="match status" value="1"/>
</dbReference>
<dbReference type="Gene3D" id="3.30.470.30">
    <property type="entry name" value="DNA ligase/mRNA capping enzyme"/>
    <property type="match status" value="1"/>
</dbReference>
<dbReference type="InterPro" id="IPR001679">
    <property type="entry name" value="DNA_ligase"/>
</dbReference>
<dbReference type="AlphaFoldDB" id="A0A853GD20"/>
<dbReference type="SUPFAM" id="SSF52113">
    <property type="entry name" value="BRCT domain"/>
    <property type="match status" value="1"/>
</dbReference>
<proteinExistence type="predicted"/>
<dbReference type="SMART" id="SM00532">
    <property type="entry name" value="LIGANc"/>
    <property type="match status" value="1"/>
</dbReference>
<dbReference type="InterPro" id="IPR010994">
    <property type="entry name" value="RuvA_2-like"/>
</dbReference>